<dbReference type="Pfam" id="PF13472">
    <property type="entry name" value="Lipase_GDSL_2"/>
    <property type="match status" value="1"/>
</dbReference>
<evidence type="ECO:0000259" key="2">
    <source>
        <dbReference type="Pfam" id="PF13472"/>
    </source>
</evidence>
<dbReference type="InterPro" id="IPR051532">
    <property type="entry name" value="Ester_Hydrolysis_Enzymes"/>
</dbReference>
<organism evidence="3 4">
    <name type="scientific">Paenibacillus polysaccharolyticus</name>
    <dbReference type="NCBI Taxonomy" id="582692"/>
    <lineage>
        <taxon>Bacteria</taxon>
        <taxon>Bacillati</taxon>
        <taxon>Bacillota</taxon>
        <taxon>Bacilli</taxon>
        <taxon>Bacillales</taxon>
        <taxon>Paenibacillaceae</taxon>
        <taxon>Paenibacillus</taxon>
    </lineage>
</organism>
<keyword evidence="4" id="KW-1185">Reference proteome</keyword>
<dbReference type="AlphaFoldDB" id="A0A1G5KYS6"/>
<feature type="domain" description="SGNH hydrolase-type esterase" evidence="2">
    <location>
        <begin position="19"/>
        <end position="206"/>
    </location>
</feature>
<dbReference type="InterPro" id="IPR013830">
    <property type="entry name" value="SGNH_hydro"/>
</dbReference>
<name>A0A1G5KYS6_9BACL</name>
<dbReference type="InterPro" id="IPR036514">
    <property type="entry name" value="SGNH_hydro_sf"/>
</dbReference>
<dbReference type="Proteomes" id="UP000198538">
    <property type="component" value="Unassembled WGS sequence"/>
</dbReference>
<proteinExistence type="predicted"/>
<dbReference type="EMBL" id="FMVM01000017">
    <property type="protein sequence ID" value="SCZ05099.1"/>
    <property type="molecule type" value="Genomic_DNA"/>
</dbReference>
<dbReference type="RefSeq" id="WP_244159419.1">
    <property type="nucleotide sequence ID" value="NZ_FMVM01000017.1"/>
</dbReference>
<dbReference type="GO" id="GO:0004622">
    <property type="term" value="F:phosphatidylcholine lysophospholipase activity"/>
    <property type="evidence" value="ECO:0007669"/>
    <property type="project" value="TreeGrafter"/>
</dbReference>
<evidence type="ECO:0000313" key="4">
    <source>
        <dbReference type="Proteomes" id="UP000198538"/>
    </source>
</evidence>
<keyword evidence="1" id="KW-1133">Transmembrane helix</keyword>
<reference evidence="4" key="1">
    <citation type="submission" date="2016-10" db="EMBL/GenBank/DDBJ databases">
        <authorList>
            <person name="Varghese N."/>
            <person name="Submissions S."/>
        </authorList>
    </citation>
    <scope>NUCLEOTIDE SEQUENCE [LARGE SCALE GENOMIC DNA]</scope>
    <source>
        <strain evidence="4">BL9</strain>
    </source>
</reference>
<dbReference type="PANTHER" id="PTHR30383">
    <property type="entry name" value="THIOESTERASE 1/PROTEASE 1/LYSOPHOSPHOLIPASE L1"/>
    <property type="match status" value="1"/>
</dbReference>
<dbReference type="STRING" id="582692.SAMN05720606_117157"/>
<dbReference type="Gene3D" id="3.40.50.1110">
    <property type="entry name" value="SGNH hydrolase"/>
    <property type="match status" value="1"/>
</dbReference>
<dbReference type="PANTHER" id="PTHR30383:SF27">
    <property type="entry name" value="SPORE GERMINATION LIPASE LIPC"/>
    <property type="match status" value="1"/>
</dbReference>
<gene>
    <name evidence="3" type="ORF">SAMN05720606_117157</name>
</gene>
<evidence type="ECO:0000313" key="3">
    <source>
        <dbReference type="EMBL" id="SCZ05099.1"/>
    </source>
</evidence>
<dbReference type="SUPFAM" id="SSF52266">
    <property type="entry name" value="SGNH hydrolase"/>
    <property type="match status" value="1"/>
</dbReference>
<protein>
    <submittedName>
        <fullName evidence="3">Lysophospholipase L1</fullName>
    </submittedName>
</protein>
<accession>A0A1G5KYS6</accession>
<evidence type="ECO:0000256" key="1">
    <source>
        <dbReference type="SAM" id="Phobius"/>
    </source>
</evidence>
<feature type="transmembrane region" description="Helical" evidence="1">
    <location>
        <begin position="17"/>
        <end position="40"/>
    </location>
</feature>
<sequence length="220" mass="24765">MIREISRERGGGMVYRYVAIGDSLTVGTGALLGTGFVPIYRRMAEMNLRTFVSMDNLGVNGLTSAELQQMINGHPRVRQAIREADMITVSIGGNDLIRTFKASGGIPNAGKMTQVLGETRHHVSQVMRQIRQLKGDQKYFVRSIGLYNPYPQSTEAAYWVRQYNSYLNGAGSGNYACAQVYDKFEGRERELLFWDRVHPNARGYRIIAEQLNRTGYVPFA</sequence>
<keyword evidence="1" id="KW-0812">Transmembrane</keyword>
<keyword evidence="1" id="KW-0472">Membrane</keyword>